<feature type="compositionally biased region" description="Basic and acidic residues" evidence="1">
    <location>
        <begin position="91"/>
        <end position="101"/>
    </location>
</feature>
<keyword evidence="3" id="KW-1185">Reference proteome</keyword>
<dbReference type="AlphaFoldDB" id="A0AA88JF60"/>
<evidence type="ECO:0000313" key="2">
    <source>
        <dbReference type="EMBL" id="GMN71615.1"/>
    </source>
</evidence>
<dbReference type="EMBL" id="BTGU01012705">
    <property type="protein sequence ID" value="GMN71615.1"/>
    <property type="molecule type" value="Genomic_DNA"/>
</dbReference>
<comment type="caution">
    <text evidence="2">The sequence shown here is derived from an EMBL/GenBank/DDBJ whole genome shotgun (WGS) entry which is preliminary data.</text>
</comment>
<organism evidence="2 3">
    <name type="scientific">Ficus carica</name>
    <name type="common">Common fig</name>
    <dbReference type="NCBI Taxonomy" id="3494"/>
    <lineage>
        <taxon>Eukaryota</taxon>
        <taxon>Viridiplantae</taxon>
        <taxon>Streptophyta</taxon>
        <taxon>Embryophyta</taxon>
        <taxon>Tracheophyta</taxon>
        <taxon>Spermatophyta</taxon>
        <taxon>Magnoliopsida</taxon>
        <taxon>eudicotyledons</taxon>
        <taxon>Gunneridae</taxon>
        <taxon>Pentapetalae</taxon>
        <taxon>rosids</taxon>
        <taxon>fabids</taxon>
        <taxon>Rosales</taxon>
        <taxon>Moraceae</taxon>
        <taxon>Ficeae</taxon>
        <taxon>Ficus</taxon>
    </lineage>
</organism>
<feature type="region of interest" description="Disordered" evidence="1">
    <location>
        <begin position="49"/>
        <end position="111"/>
    </location>
</feature>
<protein>
    <submittedName>
        <fullName evidence="2">Uncharacterized protein</fullName>
    </submittedName>
</protein>
<feature type="region of interest" description="Disordered" evidence="1">
    <location>
        <begin position="1"/>
        <end position="28"/>
    </location>
</feature>
<feature type="non-terminal residue" evidence="2">
    <location>
        <position position="1"/>
    </location>
</feature>
<feature type="compositionally biased region" description="Basic and acidic residues" evidence="1">
    <location>
        <begin position="64"/>
        <end position="77"/>
    </location>
</feature>
<feature type="compositionally biased region" description="Gly residues" evidence="1">
    <location>
        <begin position="1"/>
        <end position="10"/>
    </location>
</feature>
<proteinExistence type="predicted"/>
<gene>
    <name evidence="2" type="ORF">TIFTF001_053429</name>
</gene>
<accession>A0AA88JF60</accession>
<evidence type="ECO:0000313" key="3">
    <source>
        <dbReference type="Proteomes" id="UP001187192"/>
    </source>
</evidence>
<evidence type="ECO:0000256" key="1">
    <source>
        <dbReference type="SAM" id="MobiDB-lite"/>
    </source>
</evidence>
<dbReference type="Proteomes" id="UP001187192">
    <property type="component" value="Unassembled WGS sequence"/>
</dbReference>
<reference evidence="2" key="1">
    <citation type="submission" date="2023-07" db="EMBL/GenBank/DDBJ databases">
        <title>draft genome sequence of fig (Ficus carica).</title>
        <authorList>
            <person name="Takahashi T."/>
            <person name="Nishimura K."/>
        </authorList>
    </citation>
    <scope>NUCLEOTIDE SEQUENCE</scope>
</reference>
<name>A0AA88JF60_FICCA</name>
<sequence>FRTGLTGNGQAGPDQQFWPDRSGRSETASKNCSLVFRTDLIGTCQACPHHQVRPDQSSQSETVSKADPDWPDRDRSGKTASKFARWSGPDFSDRPDRDRSGPVRKNSVQFC</sequence>
<feature type="compositionally biased region" description="Polar residues" evidence="1">
    <location>
        <begin position="54"/>
        <end position="63"/>
    </location>
</feature>